<feature type="region of interest" description="Disordered" evidence="1">
    <location>
        <begin position="1"/>
        <end position="44"/>
    </location>
</feature>
<protein>
    <submittedName>
        <fullName evidence="2">Uncharacterized protein</fullName>
    </submittedName>
</protein>
<gene>
    <name evidence="2" type="ORF">PSCICP_07300</name>
</gene>
<evidence type="ECO:0000313" key="3">
    <source>
        <dbReference type="Proteomes" id="UP000614982"/>
    </source>
</evidence>
<dbReference type="GeneID" id="80223707"/>
<feature type="compositionally biased region" description="Basic and acidic residues" evidence="1">
    <location>
        <begin position="22"/>
        <end position="44"/>
    </location>
</feature>
<dbReference type="EMBL" id="BLWA01000002">
    <property type="protein sequence ID" value="GFM90758.1"/>
    <property type="molecule type" value="Genomic_DNA"/>
</dbReference>
<evidence type="ECO:0000256" key="1">
    <source>
        <dbReference type="SAM" id="MobiDB-lite"/>
    </source>
</evidence>
<evidence type="ECO:0000313" key="2">
    <source>
        <dbReference type="EMBL" id="GFM90758.1"/>
    </source>
</evidence>
<sequence length="44" mass="4954">MTDRTPINPNVNVPKPGGGEQPRTRNKDGQIREKRDDAGKPRKK</sequence>
<dbReference type="Proteomes" id="UP000614982">
    <property type="component" value="Unassembled WGS sequence"/>
</dbReference>
<dbReference type="RefSeq" id="WP_256327104.1">
    <property type="nucleotide sequence ID" value="NZ_BLVV01000002.1"/>
</dbReference>
<organism evidence="2 3">
    <name type="scientific">Pseudomonas cichorii</name>
    <dbReference type="NCBI Taxonomy" id="36746"/>
    <lineage>
        <taxon>Bacteria</taxon>
        <taxon>Pseudomonadati</taxon>
        <taxon>Pseudomonadota</taxon>
        <taxon>Gammaproteobacteria</taxon>
        <taxon>Pseudomonadales</taxon>
        <taxon>Pseudomonadaceae</taxon>
        <taxon>Pseudomonas</taxon>
    </lineage>
</organism>
<proteinExistence type="predicted"/>
<name>A0ABQ1DIQ9_PSECI</name>
<comment type="caution">
    <text evidence="2">The sequence shown here is derived from an EMBL/GenBank/DDBJ whole genome shotgun (WGS) entry which is preliminary data.</text>
</comment>
<reference evidence="2 3" key="1">
    <citation type="submission" date="2020-05" db="EMBL/GenBank/DDBJ databases">
        <title>Genetic diversity of Pseudomonas cichorii.</title>
        <authorList>
            <person name="Tani S."/>
            <person name="Yagi H."/>
            <person name="Hashimoto S."/>
            <person name="Iiyama K."/>
            <person name="Furuya N."/>
        </authorList>
    </citation>
    <scope>NUCLEOTIDE SEQUENCE [LARGE SCALE GENOMIC DNA]</scope>
    <source>
        <strain evidence="2 3">LMG 2162</strain>
    </source>
</reference>
<keyword evidence="3" id="KW-1185">Reference proteome</keyword>
<feature type="compositionally biased region" description="Polar residues" evidence="1">
    <location>
        <begin position="1"/>
        <end position="11"/>
    </location>
</feature>
<accession>A0ABQ1DIQ9</accession>